<accession>A0A409YBB4</accession>
<dbReference type="EMBL" id="NHTK01001320">
    <property type="protein sequence ID" value="PPR00292.1"/>
    <property type="molecule type" value="Genomic_DNA"/>
</dbReference>
<reference evidence="1 2" key="1">
    <citation type="journal article" date="2018" name="Evol. Lett.">
        <title>Horizontal gene cluster transfer increased hallucinogenic mushroom diversity.</title>
        <authorList>
            <person name="Reynolds H.T."/>
            <person name="Vijayakumar V."/>
            <person name="Gluck-Thaler E."/>
            <person name="Korotkin H.B."/>
            <person name="Matheny P.B."/>
            <person name="Slot J.C."/>
        </authorList>
    </citation>
    <scope>NUCLEOTIDE SEQUENCE [LARGE SCALE GENOMIC DNA]</scope>
    <source>
        <strain evidence="1 2">2629</strain>
    </source>
</reference>
<organism evidence="1 2">
    <name type="scientific">Panaeolus cyanescens</name>
    <dbReference type="NCBI Taxonomy" id="181874"/>
    <lineage>
        <taxon>Eukaryota</taxon>
        <taxon>Fungi</taxon>
        <taxon>Dikarya</taxon>
        <taxon>Basidiomycota</taxon>
        <taxon>Agaricomycotina</taxon>
        <taxon>Agaricomycetes</taxon>
        <taxon>Agaricomycetidae</taxon>
        <taxon>Agaricales</taxon>
        <taxon>Agaricineae</taxon>
        <taxon>Galeropsidaceae</taxon>
        <taxon>Panaeolus</taxon>
    </lineage>
</organism>
<name>A0A409YBB4_9AGAR</name>
<proteinExistence type="predicted"/>
<evidence type="ECO:0000313" key="1">
    <source>
        <dbReference type="EMBL" id="PPR00292.1"/>
    </source>
</evidence>
<dbReference type="AlphaFoldDB" id="A0A409YBB4"/>
<keyword evidence="2" id="KW-1185">Reference proteome</keyword>
<comment type="caution">
    <text evidence="1">The sequence shown here is derived from an EMBL/GenBank/DDBJ whole genome shotgun (WGS) entry which is preliminary data.</text>
</comment>
<dbReference type="InParanoid" id="A0A409YBB4"/>
<sequence length="170" mass="19602">MVRDKPPHYNEDPDPIVDSLAYIVSRLDSTTTQFTVDFLSSTSWSCWECATHTQWEALVVALRQRSGKEATWISRPKTSRNEDYLDVRLNFAVSTAPVNGHRADPNYFASRLVSSLPLPQLSECFSGWYAFDYEPYYQATDIFRHCIHYSVHSTWPHPLPPSELELKTLD</sequence>
<evidence type="ECO:0000313" key="2">
    <source>
        <dbReference type="Proteomes" id="UP000284842"/>
    </source>
</evidence>
<dbReference type="Proteomes" id="UP000284842">
    <property type="component" value="Unassembled WGS sequence"/>
</dbReference>
<gene>
    <name evidence="1" type="ORF">CVT24_005033</name>
</gene>
<protein>
    <submittedName>
        <fullName evidence="1">Uncharacterized protein</fullName>
    </submittedName>
</protein>